<comment type="caution">
    <text evidence="3">The sequence shown here is derived from an EMBL/GenBank/DDBJ whole genome shotgun (WGS) entry which is preliminary data.</text>
</comment>
<keyword evidence="4" id="KW-1185">Reference proteome</keyword>
<evidence type="ECO:0000256" key="2">
    <source>
        <dbReference type="SAM" id="SignalP"/>
    </source>
</evidence>
<evidence type="ECO:0000313" key="4">
    <source>
        <dbReference type="Proteomes" id="UP000682111"/>
    </source>
</evidence>
<dbReference type="PROSITE" id="PS51257">
    <property type="entry name" value="PROKAR_LIPOPROTEIN"/>
    <property type="match status" value="1"/>
</dbReference>
<dbReference type="InterPro" id="IPR042100">
    <property type="entry name" value="Bug_dom1"/>
</dbReference>
<reference evidence="3" key="1">
    <citation type="submission" date="2021-03" db="EMBL/GenBank/DDBJ databases">
        <title>Antimicrobial resistance genes in bacteria isolated from Japanese honey, and their potential for conferring macrolide and lincosamide resistance in the American foulbrood pathogen Paenibacillus larvae.</title>
        <authorList>
            <person name="Okamoto M."/>
            <person name="Kumagai M."/>
            <person name="Kanamori H."/>
            <person name="Takamatsu D."/>
        </authorList>
    </citation>
    <scope>NUCLEOTIDE SEQUENCE</scope>
    <source>
        <strain evidence="3">J27TS8</strain>
    </source>
</reference>
<dbReference type="Gene3D" id="3.40.190.10">
    <property type="entry name" value="Periplasmic binding protein-like II"/>
    <property type="match status" value="1"/>
</dbReference>
<comment type="similarity">
    <text evidence="1">Belongs to the UPF0065 (bug) family.</text>
</comment>
<proteinExistence type="inferred from homology"/>
<protein>
    <submittedName>
        <fullName evidence="3">ABC transporter substrate-binding protein</fullName>
    </submittedName>
</protein>
<dbReference type="AlphaFoldDB" id="A0A920BVA1"/>
<organism evidence="3 4">
    <name type="scientific">Robertmurraya siralis</name>
    <dbReference type="NCBI Taxonomy" id="77777"/>
    <lineage>
        <taxon>Bacteria</taxon>
        <taxon>Bacillati</taxon>
        <taxon>Bacillota</taxon>
        <taxon>Bacilli</taxon>
        <taxon>Bacillales</taxon>
        <taxon>Bacillaceae</taxon>
        <taxon>Robertmurraya</taxon>
    </lineage>
</organism>
<dbReference type="PANTHER" id="PTHR42928:SF5">
    <property type="entry name" value="BLR1237 PROTEIN"/>
    <property type="match status" value="1"/>
</dbReference>
<sequence length="332" mass="34946">MKNSMKKFLGLFIVSTLIFVLAACSTKESSGNTDNSGDKDYPSKPVTLIVPAAAGGGTDTTARALVASAEKFLGKSIGVVNKTGGSGSVGMTEGANAKPDGYTVSMVFVELTMFEHLGLSPLTHNDFKPIALINLDPAALTVPADAPYDTVEEFIAYAKENPGLKIGNAGTGSIWHIAAEIVGAEAGIELNHVPFEGAAPAVTALVGGHVDAVTVSPAEVKTQLDAGNLKTLAVMSDERSNIIPDVPTFSEAGLEVSNIGTWRGLTVPKDTPDDIVATLEAAFMKAAEQEEFTSFMENSGLGIQLKSSNEFQQFMDENYELFGKMIKDLDLH</sequence>
<dbReference type="SUPFAM" id="SSF53850">
    <property type="entry name" value="Periplasmic binding protein-like II"/>
    <property type="match status" value="1"/>
</dbReference>
<dbReference type="Proteomes" id="UP000682111">
    <property type="component" value="Unassembled WGS sequence"/>
</dbReference>
<dbReference type="Gene3D" id="3.40.190.150">
    <property type="entry name" value="Bordetella uptake gene, domain 1"/>
    <property type="match status" value="1"/>
</dbReference>
<keyword evidence="2" id="KW-0732">Signal</keyword>
<evidence type="ECO:0000313" key="3">
    <source>
        <dbReference type="EMBL" id="GIN63351.1"/>
    </source>
</evidence>
<feature type="chain" id="PRO_5036804538" evidence="2">
    <location>
        <begin position="23"/>
        <end position="332"/>
    </location>
</feature>
<dbReference type="PIRSF" id="PIRSF017082">
    <property type="entry name" value="YflP"/>
    <property type="match status" value="1"/>
</dbReference>
<evidence type="ECO:0000256" key="1">
    <source>
        <dbReference type="ARBA" id="ARBA00006987"/>
    </source>
</evidence>
<accession>A0A920BVA1</accession>
<dbReference type="Pfam" id="PF03401">
    <property type="entry name" value="TctC"/>
    <property type="match status" value="1"/>
</dbReference>
<dbReference type="InterPro" id="IPR005064">
    <property type="entry name" value="BUG"/>
</dbReference>
<gene>
    <name evidence="3" type="ORF">J27TS8_33440</name>
</gene>
<name>A0A920BVA1_9BACI</name>
<feature type="signal peptide" evidence="2">
    <location>
        <begin position="1"/>
        <end position="22"/>
    </location>
</feature>
<dbReference type="PANTHER" id="PTHR42928">
    <property type="entry name" value="TRICARBOXYLATE-BINDING PROTEIN"/>
    <property type="match status" value="1"/>
</dbReference>
<dbReference type="RefSeq" id="WP_235879561.1">
    <property type="nucleotide sequence ID" value="NZ_BORC01000006.1"/>
</dbReference>
<dbReference type="EMBL" id="BORC01000006">
    <property type="protein sequence ID" value="GIN63351.1"/>
    <property type="molecule type" value="Genomic_DNA"/>
</dbReference>
<dbReference type="CDD" id="cd07012">
    <property type="entry name" value="PBP2_Bug_TTT"/>
    <property type="match status" value="1"/>
</dbReference>